<keyword evidence="5 8" id="KW-0812">Transmembrane</keyword>
<organism evidence="10 11">
    <name type="scientific">Candidatus Gottesmanbacteria bacterium RIFCSPHIGHO2_02_FULL_39_14</name>
    <dbReference type="NCBI Taxonomy" id="1798383"/>
    <lineage>
        <taxon>Bacteria</taxon>
        <taxon>Candidatus Gottesmaniibacteriota</taxon>
    </lineage>
</organism>
<keyword evidence="6 8" id="KW-1133">Transmembrane helix</keyword>
<dbReference type="AlphaFoldDB" id="A0A1F6A0Y6"/>
<reference evidence="10 11" key="1">
    <citation type="journal article" date="2016" name="Nat. Commun.">
        <title>Thousands of microbial genomes shed light on interconnected biogeochemical processes in an aquifer system.</title>
        <authorList>
            <person name="Anantharaman K."/>
            <person name="Brown C.T."/>
            <person name="Hug L.A."/>
            <person name="Sharon I."/>
            <person name="Castelle C.J."/>
            <person name="Probst A.J."/>
            <person name="Thomas B.C."/>
            <person name="Singh A."/>
            <person name="Wilkins M.J."/>
            <person name="Karaoz U."/>
            <person name="Brodie E.L."/>
            <person name="Williams K.H."/>
            <person name="Hubbard S.S."/>
            <person name="Banfield J.F."/>
        </authorList>
    </citation>
    <scope>NUCLEOTIDE SEQUENCE [LARGE SCALE GENOMIC DNA]</scope>
</reference>
<dbReference type="STRING" id="1798383.A3D78_02725"/>
<feature type="transmembrane region" description="Helical" evidence="8">
    <location>
        <begin position="92"/>
        <end position="113"/>
    </location>
</feature>
<evidence type="ECO:0000256" key="2">
    <source>
        <dbReference type="ARBA" id="ARBA00022475"/>
    </source>
</evidence>
<evidence type="ECO:0000313" key="10">
    <source>
        <dbReference type="EMBL" id="OGG18323.1"/>
    </source>
</evidence>
<dbReference type="Proteomes" id="UP000176253">
    <property type="component" value="Unassembled WGS sequence"/>
</dbReference>
<evidence type="ECO:0000256" key="8">
    <source>
        <dbReference type="SAM" id="Phobius"/>
    </source>
</evidence>
<dbReference type="GO" id="GO:0016763">
    <property type="term" value="F:pentosyltransferase activity"/>
    <property type="evidence" value="ECO:0007669"/>
    <property type="project" value="TreeGrafter"/>
</dbReference>
<evidence type="ECO:0000256" key="3">
    <source>
        <dbReference type="ARBA" id="ARBA00022676"/>
    </source>
</evidence>
<feature type="domain" description="Glycosyltransferase RgtA/B/C/D-like" evidence="9">
    <location>
        <begin position="68"/>
        <end position="221"/>
    </location>
</feature>
<protein>
    <recommendedName>
        <fullName evidence="9">Glycosyltransferase RgtA/B/C/D-like domain-containing protein</fullName>
    </recommendedName>
</protein>
<keyword evidence="3" id="KW-0328">Glycosyltransferase</keyword>
<evidence type="ECO:0000256" key="7">
    <source>
        <dbReference type="ARBA" id="ARBA00023136"/>
    </source>
</evidence>
<dbReference type="InterPro" id="IPR038731">
    <property type="entry name" value="RgtA/B/C-like"/>
</dbReference>
<dbReference type="InterPro" id="IPR050297">
    <property type="entry name" value="LipidA_mod_glycosyltrf_83"/>
</dbReference>
<evidence type="ECO:0000256" key="5">
    <source>
        <dbReference type="ARBA" id="ARBA00022692"/>
    </source>
</evidence>
<feature type="transmembrane region" description="Helical" evidence="8">
    <location>
        <begin position="333"/>
        <end position="351"/>
    </location>
</feature>
<gene>
    <name evidence="10" type="ORF">A3D78_02725</name>
</gene>
<feature type="transmembrane region" description="Helical" evidence="8">
    <location>
        <begin position="207"/>
        <end position="226"/>
    </location>
</feature>
<evidence type="ECO:0000313" key="11">
    <source>
        <dbReference type="Proteomes" id="UP000176253"/>
    </source>
</evidence>
<dbReference type="EMBL" id="MFJM01000018">
    <property type="protein sequence ID" value="OGG18323.1"/>
    <property type="molecule type" value="Genomic_DNA"/>
</dbReference>
<comment type="subcellular location">
    <subcellularLocation>
        <location evidence="1">Cell membrane</location>
        <topology evidence="1">Multi-pass membrane protein</topology>
    </subcellularLocation>
</comment>
<evidence type="ECO:0000256" key="4">
    <source>
        <dbReference type="ARBA" id="ARBA00022679"/>
    </source>
</evidence>
<dbReference type="GO" id="GO:0005886">
    <property type="term" value="C:plasma membrane"/>
    <property type="evidence" value="ECO:0007669"/>
    <property type="project" value="UniProtKB-SubCell"/>
</dbReference>
<feature type="transmembrane region" description="Helical" evidence="8">
    <location>
        <begin position="141"/>
        <end position="156"/>
    </location>
</feature>
<keyword evidence="2" id="KW-1003">Cell membrane</keyword>
<keyword evidence="4" id="KW-0808">Transferase</keyword>
<dbReference type="PANTHER" id="PTHR33908">
    <property type="entry name" value="MANNOSYLTRANSFERASE YKCB-RELATED"/>
    <property type="match status" value="1"/>
</dbReference>
<feature type="transmembrane region" description="Helical" evidence="8">
    <location>
        <begin position="388"/>
        <end position="408"/>
    </location>
</feature>
<feature type="transmembrane region" description="Helical" evidence="8">
    <location>
        <begin position="357"/>
        <end position="376"/>
    </location>
</feature>
<accession>A0A1F6A0Y6</accession>
<dbReference type="GO" id="GO:0009103">
    <property type="term" value="P:lipopolysaccharide biosynthetic process"/>
    <property type="evidence" value="ECO:0007669"/>
    <property type="project" value="UniProtKB-ARBA"/>
</dbReference>
<evidence type="ECO:0000256" key="1">
    <source>
        <dbReference type="ARBA" id="ARBA00004651"/>
    </source>
</evidence>
<dbReference type="Pfam" id="PF13231">
    <property type="entry name" value="PMT_2"/>
    <property type="match status" value="1"/>
</dbReference>
<dbReference type="PANTHER" id="PTHR33908:SF11">
    <property type="entry name" value="MEMBRANE PROTEIN"/>
    <property type="match status" value="1"/>
</dbReference>
<name>A0A1F6A0Y6_9BACT</name>
<comment type="caution">
    <text evidence="10">The sequence shown here is derived from an EMBL/GenBank/DDBJ whole genome shotgun (WGS) entry which is preliminary data.</text>
</comment>
<sequence>MTVKTKFFLVTVVLLALSLRLYRLDVNPPGLYSDEAAYIYNAFSLSETAKDEYGNFLPVAFRSFGDYKAPLLIYLAVPFVKVFGLQPISIRLLSTIIGISSTLLVFYLAGIFYKRKARLIASLIYAILPLSLQFNRMGHEGSLSALLVLAGLYFFLNSRNPLYYWLSLILFGMSFYAYHDARIFTPLMLLFLVIKNFKQIQSEKSKYLWGTALLLTFLFPLLFNIFNSSFWSRPVNTSIFADKGAVAGIETERGEDSFYDYQPAALIHNRPLFYFFKFIENYGNHLSSDFLFFKGDPVKIYQTVGSGIMLLVTAPLFLAGFVQLFRKNNGNPLIIVGFLLSLTASSLTRFVPSASRIVIASPFLAIIVAIGLVWIIEQIKYAKFKRVFIVSFSLSLVLNFSIYLHNYYLHTPLRFAKEWHYGMDQVYREVEKRQSEYEKVWLSRNTWGYIYALVYLKYPPSQYQPQAKLSDLNEYGFGWVKNFDKYIFDEFPPDLTNREKILFVGQPEDFWGKLKKPLKEIYYPDGKIAFYFADRTSFKLNDE</sequence>
<feature type="transmembrane region" description="Helical" evidence="8">
    <location>
        <begin position="300"/>
        <end position="321"/>
    </location>
</feature>
<keyword evidence="7 8" id="KW-0472">Membrane</keyword>
<evidence type="ECO:0000256" key="6">
    <source>
        <dbReference type="ARBA" id="ARBA00022989"/>
    </source>
</evidence>
<evidence type="ECO:0000259" key="9">
    <source>
        <dbReference type="Pfam" id="PF13231"/>
    </source>
</evidence>
<proteinExistence type="predicted"/>